<name>A0A1X6XDS3_9MICO</name>
<dbReference type="PANTHER" id="PTHR33442">
    <property type="entry name" value="TRANS-3-HYDROXY-L-PROLINE DEHYDRATASE"/>
    <property type="match status" value="1"/>
</dbReference>
<evidence type="ECO:0000313" key="2">
    <source>
        <dbReference type="EMBL" id="SLM97243.1"/>
    </source>
</evidence>
<protein>
    <submittedName>
        <fullName evidence="2">2-methylaconitate racemase</fullName>
    </submittedName>
</protein>
<dbReference type="GO" id="GO:0047580">
    <property type="term" value="F:4-hydroxyproline epimerase activity"/>
    <property type="evidence" value="ECO:0007669"/>
    <property type="project" value="TreeGrafter"/>
</dbReference>
<dbReference type="RefSeq" id="WP_087006635.1">
    <property type="nucleotide sequence ID" value="NZ_FWFF01000011.1"/>
</dbReference>
<dbReference type="EMBL" id="FWFF01000011">
    <property type="protein sequence ID" value="SLM97243.1"/>
    <property type="molecule type" value="Genomic_DNA"/>
</dbReference>
<organism evidence="2 3">
    <name type="scientific">Brevibacterium yomogidense</name>
    <dbReference type="NCBI Taxonomy" id="946573"/>
    <lineage>
        <taxon>Bacteria</taxon>
        <taxon>Bacillati</taxon>
        <taxon>Actinomycetota</taxon>
        <taxon>Actinomycetes</taxon>
        <taxon>Micrococcales</taxon>
        <taxon>Brevibacteriaceae</taxon>
        <taxon>Brevibacterium</taxon>
    </lineage>
</organism>
<evidence type="ECO:0000256" key="1">
    <source>
        <dbReference type="ARBA" id="ARBA00007529"/>
    </source>
</evidence>
<keyword evidence="3" id="KW-1185">Reference proteome</keyword>
<dbReference type="PANTHER" id="PTHR33442:SF5">
    <property type="entry name" value="BIFUNCTIONAL TRANS-3-HYDROXY-L-PROLINE DEHYDRATASE_2-EPIMERASE"/>
    <property type="match status" value="1"/>
</dbReference>
<proteinExistence type="inferred from homology"/>
<accession>A0A1X6XDS3</accession>
<dbReference type="SFLD" id="SFLDS00028">
    <property type="entry name" value="Proline_Racemase"/>
    <property type="match status" value="1"/>
</dbReference>
<dbReference type="AlphaFoldDB" id="A0A1X6XDS3"/>
<dbReference type="PIRSF" id="PIRSF029792">
    <property type="entry name" value="Pro_racemase"/>
    <property type="match status" value="1"/>
</dbReference>
<dbReference type="Gene3D" id="3.10.310.10">
    <property type="entry name" value="Diaminopimelate Epimerase, Chain A, domain 1"/>
    <property type="match status" value="2"/>
</dbReference>
<sequence length="343" mass="36553">MRRERSLDLIDAQAGGDVSRVVTAGIEPIPGTTALEKARYLQREGDGLRRLLLSEPYGDPAMSVDLIVEPGHPEAQAGYIIMEAMGYPLYSGSNTICVATVLLQSGMIEMTEGLQDVVLESPAGLARVSARNVDGRVESITTQGEPAYVAERGLSVDVPDYGRVEFDLVWSGAYYAMIHAADHGFDLTPDEQIALTAFGDAFVRAARPGLRQEHPALGDVGPLPFAHFMGRVRTLENGKVESRSATYVHPGVICRSPTGTGTSARLALMAGQGDLGPGDTLETISPRGNRFVGTVLGEAMVGDFPAWHSTITGGARLLAHSRVTVDLDDPLVDSSDLEKLLSP</sequence>
<reference evidence="3" key="1">
    <citation type="submission" date="2017-02" db="EMBL/GenBank/DDBJ databases">
        <authorList>
            <person name="Dridi B."/>
        </authorList>
    </citation>
    <scope>NUCLEOTIDE SEQUENCE [LARGE SCALE GENOMIC DNA]</scope>
    <source>
        <strain evidence="3">B Co 03.10</strain>
    </source>
</reference>
<dbReference type="SUPFAM" id="SSF54506">
    <property type="entry name" value="Diaminopimelate epimerase-like"/>
    <property type="match status" value="1"/>
</dbReference>
<evidence type="ECO:0000313" key="3">
    <source>
        <dbReference type="Proteomes" id="UP000196581"/>
    </source>
</evidence>
<gene>
    <name evidence="2" type="ORF">FM105_06920</name>
</gene>
<dbReference type="Proteomes" id="UP000196581">
    <property type="component" value="Unassembled WGS sequence"/>
</dbReference>
<comment type="similarity">
    <text evidence="1">Belongs to the proline racemase family.</text>
</comment>
<dbReference type="InterPro" id="IPR008794">
    <property type="entry name" value="Pro_racemase_fam"/>
</dbReference>
<dbReference type="Pfam" id="PF05544">
    <property type="entry name" value="Pro_racemase"/>
    <property type="match status" value="1"/>
</dbReference>